<dbReference type="PROSITE" id="PS00061">
    <property type="entry name" value="ADH_SHORT"/>
    <property type="match status" value="1"/>
</dbReference>
<evidence type="ECO:0000313" key="5">
    <source>
        <dbReference type="EMBL" id="WGK84387.1"/>
    </source>
</evidence>
<dbReference type="InterPro" id="IPR002347">
    <property type="entry name" value="SDR_fam"/>
</dbReference>
<dbReference type="GO" id="GO:0016020">
    <property type="term" value="C:membrane"/>
    <property type="evidence" value="ECO:0007669"/>
    <property type="project" value="TreeGrafter"/>
</dbReference>
<dbReference type="EMBL" id="JAKNAX010000006">
    <property type="protein sequence ID" value="MDE1345476.1"/>
    <property type="molecule type" value="Genomic_DNA"/>
</dbReference>
<dbReference type="GeneID" id="79917085"/>
<dbReference type="InterPro" id="IPR020904">
    <property type="entry name" value="Sc_DH/Rdtase_CS"/>
</dbReference>
<evidence type="ECO:0000256" key="2">
    <source>
        <dbReference type="ARBA" id="ARBA00023002"/>
    </source>
</evidence>
<dbReference type="RefSeq" id="WP_171980989.1">
    <property type="nucleotide sequence ID" value="NZ_CALYLG010000364.1"/>
</dbReference>
<dbReference type="PANTHER" id="PTHR44196">
    <property type="entry name" value="DEHYDROGENASE/REDUCTASE SDR FAMILY MEMBER 7B"/>
    <property type="match status" value="1"/>
</dbReference>
<dbReference type="AlphaFoldDB" id="A0A9X4F5M8"/>
<dbReference type="EMBL" id="CP118711">
    <property type="protein sequence ID" value="WGK84387.1"/>
    <property type="molecule type" value="Genomic_DNA"/>
</dbReference>
<dbReference type="Gene3D" id="3.40.50.720">
    <property type="entry name" value="NAD(P)-binding Rossmann-like Domain"/>
    <property type="match status" value="1"/>
</dbReference>
<sequence>MNAVLITGATSGIGYQLAVDYAKDGWQVIACGRNHQTLQALQHAHPQQIFPLAFDITDAAQTKTVLDDLPFVPSLWVLNAGDCEYIDDGKMDAALFARVININVIGLANCIEGLQHHLVQGHRLAIVGSIASEIALPRAEAYGASKAAVSYLARTLALDWQAKGIAVSTIFPGFVSTPLTDKNTFSMPMMVSTEYASQAIRQGLAKGKSNIYFPARFTSILRVIGSLPYAWQGKLVSALLNHS</sequence>
<dbReference type="Proteomes" id="UP001239257">
    <property type="component" value="Chromosome 1"/>
</dbReference>
<evidence type="ECO:0000256" key="1">
    <source>
        <dbReference type="ARBA" id="ARBA00006484"/>
    </source>
</evidence>
<dbReference type="PRINTS" id="PR00081">
    <property type="entry name" value="GDHRDH"/>
</dbReference>
<reference evidence="3 7" key="1">
    <citation type="submission" date="2022-02" db="EMBL/GenBank/DDBJ databases">
        <title>Emergence and expansion in Europe of a Vibrio aestuarianus clonal complex pathogenic for oysters.</title>
        <authorList>
            <person name="Mesnil A."/>
            <person name="Travers M.-A."/>
        </authorList>
    </citation>
    <scope>NUCLEOTIDE SEQUENCE</scope>
    <source>
        <strain evidence="3">19_064_15T1</strain>
        <strain evidence="5 7">U17</strain>
        <strain evidence="4">U29</strain>
    </source>
</reference>
<comment type="similarity">
    <text evidence="1">Belongs to the short-chain dehydrogenases/reductases (SDR) family.</text>
</comment>
<dbReference type="GO" id="GO:0016491">
    <property type="term" value="F:oxidoreductase activity"/>
    <property type="evidence" value="ECO:0007669"/>
    <property type="project" value="UniProtKB-KW"/>
</dbReference>
<dbReference type="InterPro" id="IPR036291">
    <property type="entry name" value="NAD(P)-bd_dom_sf"/>
</dbReference>
<keyword evidence="2" id="KW-0560">Oxidoreductase</keyword>
<evidence type="ECO:0000313" key="7">
    <source>
        <dbReference type="Proteomes" id="UP001241226"/>
    </source>
</evidence>
<accession>A0A9X4F5M8</accession>
<gene>
    <name evidence="3" type="ORF">L9X51_03345</name>
    <name evidence="4" type="ORF">PYE51_07150</name>
    <name evidence="5" type="ORF">PYE67_08175</name>
</gene>
<evidence type="ECO:0000313" key="6">
    <source>
        <dbReference type="Proteomes" id="UP001140978"/>
    </source>
</evidence>
<organism evidence="3 6">
    <name type="scientific">Vibrio aestuarianus</name>
    <dbReference type="NCBI Taxonomy" id="28171"/>
    <lineage>
        <taxon>Bacteria</taxon>
        <taxon>Pseudomonadati</taxon>
        <taxon>Pseudomonadota</taxon>
        <taxon>Gammaproteobacteria</taxon>
        <taxon>Vibrionales</taxon>
        <taxon>Vibrionaceae</taxon>
        <taxon>Vibrio</taxon>
    </lineage>
</organism>
<dbReference type="EMBL" id="CP118709">
    <property type="protein sequence ID" value="WGK80461.1"/>
    <property type="molecule type" value="Genomic_DNA"/>
</dbReference>
<dbReference type="PANTHER" id="PTHR44196:SF1">
    <property type="entry name" value="DEHYDROGENASE_REDUCTASE SDR FAMILY MEMBER 7B"/>
    <property type="match status" value="1"/>
</dbReference>
<protein>
    <submittedName>
        <fullName evidence="3">SDR family oxidoreductase</fullName>
    </submittedName>
</protein>
<proteinExistence type="inferred from homology"/>
<dbReference type="Proteomes" id="UP001140978">
    <property type="component" value="Unassembled WGS sequence"/>
</dbReference>
<dbReference type="Pfam" id="PF00106">
    <property type="entry name" value="adh_short"/>
    <property type="match status" value="1"/>
</dbReference>
<dbReference type="Proteomes" id="UP001241226">
    <property type="component" value="Chromosome 1"/>
</dbReference>
<evidence type="ECO:0000313" key="4">
    <source>
        <dbReference type="EMBL" id="WGK80461.1"/>
    </source>
</evidence>
<dbReference type="SUPFAM" id="SSF51735">
    <property type="entry name" value="NAD(P)-binding Rossmann-fold domains"/>
    <property type="match status" value="1"/>
</dbReference>
<name>A0A9X4F5M8_9VIBR</name>
<dbReference type="NCBIfam" id="NF004765">
    <property type="entry name" value="PRK06101.1"/>
    <property type="match status" value="1"/>
</dbReference>
<evidence type="ECO:0000313" key="3">
    <source>
        <dbReference type="EMBL" id="MDE1345476.1"/>
    </source>
</evidence>